<dbReference type="AlphaFoldDB" id="A0A9X0CAE4"/>
<evidence type="ECO:0000313" key="3">
    <source>
        <dbReference type="Proteomes" id="UP001149954"/>
    </source>
</evidence>
<gene>
    <name evidence="2" type="ORF">N7463_004610</name>
</gene>
<keyword evidence="1" id="KW-0812">Transmembrane</keyword>
<reference evidence="2" key="1">
    <citation type="submission" date="2022-12" db="EMBL/GenBank/DDBJ databases">
        <authorList>
            <person name="Petersen C."/>
        </authorList>
    </citation>
    <scope>NUCLEOTIDE SEQUENCE</scope>
    <source>
        <strain evidence="2">IBT 29495</strain>
    </source>
</reference>
<feature type="transmembrane region" description="Helical" evidence="1">
    <location>
        <begin position="99"/>
        <end position="119"/>
    </location>
</feature>
<keyword evidence="3" id="KW-1185">Reference proteome</keyword>
<proteinExistence type="predicted"/>
<evidence type="ECO:0000313" key="2">
    <source>
        <dbReference type="EMBL" id="KAJ5515058.1"/>
    </source>
</evidence>
<comment type="caution">
    <text evidence="2">The sequence shown here is derived from an EMBL/GenBank/DDBJ whole genome shotgun (WGS) entry which is preliminary data.</text>
</comment>
<dbReference type="Proteomes" id="UP001149954">
    <property type="component" value="Unassembled WGS sequence"/>
</dbReference>
<dbReference type="OrthoDB" id="3021074at2759"/>
<feature type="transmembrane region" description="Helical" evidence="1">
    <location>
        <begin position="293"/>
        <end position="314"/>
    </location>
</feature>
<feature type="transmembrane region" description="Helical" evidence="1">
    <location>
        <begin position="68"/>
        <end position="87"/>
    </location>
</feature>
<feature type="transmembrane region" description="Helical" evidence="1">
    <location>
        <begin position="46"/>
        <end position="61"/>
    </location>
</feature>
<sequence>MEENSSVALLEHALGHRSTANVTASSCLEVICAWPVSGQYGPGTRFLYYILIISCVLVRKAQWLRAGCVSAVLVFSAVAALHAIVLATLHADGAVDLDIYGMFQLCAIGVLTGPVIFRLSEDFWSTPGRGVIFLWTVTLLAGLLSLVIEFMRVTATICPSDDPASISWATGGMFTYGSNCSTACTPEHGPISSLRLGPADNIYVVPVPTELSTGTTTLIAAGCCLTLLLLLVATFKILDTRLGFSGKFKLVLEIWGDLLILPIFTALMLAVLVKGEMNFWSLQMKYQTEAMQSIVGQWAPVVGTALAILGAICWKNEDS</sequence>
<keyword evidence="1" id="KW-0472">Membrane</keyword>
<feature type="transmembrane region" description="Helical" evidence="1">
    <location>
        <begin position="131"/>
        <end position="151"/>
    </location>
</feature>
<reference evidence="2" key="2">
    <citation type="journal article" date="2023" name="IMA Fungus">
        <title>Comparative genomic study of the Penicillium genus elucidates a diverse pangenome and 15 lateral gene transfer events.</title>
        <authorList>
            <person name="Petersen C."/>
            <person name="Sorensen T."/>
            <person name="Nielsen M.R."/>
            <person name="Sondergaard T.E."/>
            <person name="Sorensen J.L."/>
            <person name="Fitzpatrick D.A."/>
            <person name="Frisvad J.C."/>
            <person name="Nielsen K.L."/>
        </authorList>
    </citation>
    <scope>NUCLEOTIDE SEQUENCE</scope>
    <source>
        <strain evidence="2">IBT 29495</strain>
    </source>
</reference>
<organism evidence="2 3">
    <name type="scientific">Penicillium fimorum</name>
    <dbReference type="NCBI Taxonomy" id="1882269"/>
    <lineage>
        <taxon>Eukaryota</taxon>
        <taxon>Fungi</taxon>
        <taxon>Dikarya</taxon>
        <taxon>Ascomycota</taxon>
        <taxon>Pezizomycotina</taxon>
        <taxon>Eurotiomycetes</taxon>
        <taxon>Eurotiomycetidae</taxon>
        <taxon>Eurotiales</taxon>
        <taxon>Aspergillaceae</taxon>
        <taxon>Penicillium</taxon>
    </lineage>
</organism>
<protein>
    <submittedName>
        <fullName evidence="2">Uncharacterized protein</fullName>
    </submittedName>
</protein>
<keyword evidence="1" id="KW-1133">Transmembrane helix</keyword>
<dbReference type="EMBL" id="JAPWDS010000002">
    <property type="protein sequence ID" value="KAJ5515058.1"/>
    <property type="molecule type" value="Genomic_DNA"/>
</dbReference>
<evidence type="ECO:0000256" key="1">
    <source>
        <dbReference type="SAM" id="Phobius"/>
    </source>
</evidence>
<feature type="transmembrane region" description="Helical" evidence="1">
    <location>
        <begin position="250"/>
        <end position="273"/>
    </location>
</feature>
<accession>A0A9X0CAE4</accession>
<name>A0A9X0CAE4_9EURO</name>
<feature type="transmembrane region" description="Helical" evidence="1">
    <location>
        <begin position="218"/>
        <end position="238"/>
    </location>
</feature>